<gene>
    <name evidence="1" type="ORF">SDC9_201056</name>
</gene>
<comment type="caution">
    <text evidence="1">The sequence shown here is derived from an EMBL/GenBank/DDBJ whole genome shotgun (WGS) entry which is preliminary data.</text>
</comment>
<proteinExistence type="predicted"/>
<name>A0A645IR68_9ZZZZ</name>
<evidence type="ECO:0000313" key="1">
    <source>
        <dbReference type="EMBL" id="MPN53392.1"/>
    </source>
</evidence>
<dbReference type="EMBL" id="VSSQ01120481">
    <property type="protein sequence ID" value="MPN53392.1"/>
    <property type="molecule type" value="Genomic_DNA"/>
</dbReference>
<accession>A0A645IR68</accession>
<sequence>MSYPRRKHEKRGKFFSIRKKVFHNFIETEGNHAYGRPALTPDAPMRLPGSSQKTFSLVCLDGSISDLTSIVARQDNIDVDRTVKIIVHITVVKWFYMLDNRNKWFFRRNAPVKVSRFHFFSK</sequence>
<organism evidence="1">
    <name type="scientific">bioreactor metagenome</name>
    <dbReference type="NCBI Taxonomy" id="1076179"/>
    <lineage>
        <taxon>unclassified sequences</taxon>
        <taxon>metagenomes</taxon>
        <taxon>ecological metagenomes</taxon>
    </lineage>
</organism>
<reference evidence="1" key="1">
    <citation type="submission" date="2019-08" db="EMBL/GenBank/DDBJ databases">
        <authorList>
            <person name="Kucharzyk K."/>
            <person name="Murdoch R.W."/>
            <person name="Higgins S."/>
            <person name="Loffler F."/>
        </authorList>
    </citation>
    <scope>NUCLEOTIDE SEQUENCE</scope>
</reference>
<protein>
    <submittedName>
        <fullName evidence="1">Uncharacterized protein</fullName>
    </submittedName>
</protein>
<dbReference type="AlphaFoldDB" id="A0A645IR68"/>